<evidence type="ECO:0000256" key="4">
    <source>
        <dbReference type="ARBA" id="ARBA00022692"/>
    </source>
</evidence>
<evidence type="ECO:0000256" key="3">
    <source>
        <dbReference type="ARBA" id="ARBA00022452"/>
    </source>
</evidence>
<comment type="caution">
    <text evidence="7">The sequence shown here is derived from an EMBL/GenBank/DDBJ whole genome shotgun (WGS) entry which is preliminary data.</text>
</comment>
<keyword evidence="4" id="KW-0812">Transmembrane</keyword>
<dbReference type="SUPFAM" id="SSF56954">
    <property type="entry name" value="Outer membrane efflux proteins (OEP)"/>
    <property type="match status" value="1"/>
</dbReference>
<reference evidence="7" key="1">
    <citation type="submission" date="2009-10" db="EMBL/GenBank/DDBJ databases">
        <title>Diversity of trophic interactions inside an arsenic-rich microbial ecosystem.</title>
        <authorList>
            <person name="Bertin P.N."/>
            <person name="Heinrich-Salmeron A."/>
            <person name="Pelletier E."/>
            <person name="Goulhen-Chollet F."/>
            <person name="Arsene-Ploetze F."/>
            <person name="Gallien S."/>
            <person name="Calteau A."/>
            <person name="Vallenet D."/>
            <person name="Casiot C."/>
            <person name="Chane-Woon-Ming B."/>
            <person name="Giloteaux L."/>
            <person name="Barakat M."/>
            <person name="Bonnefoy V."/>
            <person name="Bruneel O."/>
            <person name="Chandler M."/>
            <person name="Cleiss J."/>
            <person name="Duran R."/>
            <person name="Elbaz-Poulichet F."/>
            <person name="Fonknechten N."/>
            <person name="Lauga B."/>
            <person name="Mornico D."/>
            <person name="Ortet P."/>
            <person name="Schaeffer C."/>
            <person name="Siguier P."/>
            <person name="Alexander Thil Smith A."/>
            <person name="Van Dorsselaer A."/>
            <person name="Weissenbach J."/>
            <person name="Medigue C."/>
            <person name="Le Paslier D."/>
        </authorList>
    </citation>
    <scope>NUCLEOTIDE SEQUENCE</scope>
</reference>
<gene>
    <name evidence="7" type="ORF">CARN6_0304</name>
</gene>
<dbReference type="GO" id="GO:0015288">
    <property type="term" value="F:porin activity"/>
    <property type="evidence" value="ECO:0007669"/>
    <property type="project" value="TreeGrafter"/>
</dbReference>
<dbReference type="Gene3D" id="1.20.1600.10">
    <property type="entry name" value="Outer membrane efflux proteins (OEP)"/>
    <property type="match status" value="1"/>
</dbReference>
<evidence type="ECO:0000313" key="7">
    <source>
        <dbReference type="EMBL" id="CBI06998.1"/>
    </source>
</evidence>
<evidence type="ECO:0000256" key="6">
    <source>
        <dbReference type="ARBA" id="ARBA00023237"/>
    </source>
</evidence>
<keyword evidence="3" id="KW-1134">Transmembrane beta strand</keyword>
<accession>E6QID3</accession>
<name>E6QID3_9ZZZZ</name>
<sequence length="406" mass="44613">MLQGAGIWVNRRLIQEAIYDRRLSDSGFRQQILYTVNQVENIYWAVVGAYEDLQSKEQALEQSTKVASDDRKQLEIGTMAPLDVVTADSAVATDKQALITAQSNLEYQQLILKQAIARNLNDPALTAAPIIPTDRVNLDPLPEENQSVDDLVQIAFKQRPELEQAVLSLKKDRISIRGARNGLLPIVDAYAFYGSSALGGAQSPSLLNFKTGQPATSGTYPTVTYGTTFQNLFNSSASDKGVGFNVTIPLGNRVAQSLQSRAQLEYRQAQMRLEQLYTQIRMQIVNQKYALVNDRAAVQAAEAAQVFNAQSLDAEQKKLKLGASTTALVLQQVRNLATAEDNLTDARVVYARDRAELFQLLATTMQHYGINMEDATTGTVNVEPVVPGLEQAKPSKEPDLPAPGMR</sequence>
<comment type="subcellular location">
    <subcellularLocation>
        <location evidence="1">Cell outer membrane</location>
    </subcellularLocation>
</comment>
<dbReference type="GO" id="GO:0009279">
    <property type="term" value="C:cell outer membrane"/>
    <property type="evidence" value="ECO:0007669"/>
    <property type="project" value="UniProtKB-SubCell"/>
</dbReference>
<dbReference type="GO" id="GO:0015562">
    <property type="term" value="F:efflux transmembrane transporter activity"/>
    <property type="evidence" value="ECO:0007669"/>
    <property type="project" value="InterPro"/>
</dbReference>
<evidence type="ECO:0000256" key="1">
    <source>
        <dbReference type="ARBA" id="ARBA00004442"/>
    </source>
</evidence>
<proteinExistence type="predicted"/>
<dbReference type="Pfam" id="PF02321">
    <property type="entry name" value="OEP"/>
    <property type="match status" value="2"/>
</dbReference>
<keyword evidence="6" id="KW-0998">Cell outer membrane</keyword>
<keyword evidence="2" id="KW-0813">Transport</keyword>
<dbReference type="AlphaFoldDB" id="E6QID3"/>
<dbReference type="EMBL" id="CABQ01000050">
    <property type="protein sequence ID" value="CBI06998.1"/>
    <property type="molecule type" value="Genomic_DNA"/>
</dbReference>
<evidence type="ECO:0000256" key="5">
    <source>
        <dbReference type="ARBA" id="ARBA00023136"/>
    </source>
</evidence>
<organism evidence="7">
    <name type="scientific">mine drainage metagenome</name>
    <dbReference type="NCBI Taxonomy" id="410659"/>
    <lineage>
        <taxon>unclassified sequences</taxon>
        <taxon>metagenomes</taxon>
        <taxon>ecological metagenomes</taxon>
    </lineage>
</organism>
<dbReference type="PANTHER" id="PTHR30026:SF23">
    <property type="entry name" value="TO APRF-PUTATIVE OUTER MEMBRANE EFFLUX PROTEIN OR SECRETED ALKALINE PHOSPHATASE-RELATED"/>
    <property type="match status" value="1"/>
</dbReference>
<dbReference type="InterPro" id="IPR003423">
    <property type="entry name" value="OMP_efflux"/>
</dbReference>
<dbReference type="PANTHER" id="PTHR30026">
    <property type="entry name" value="OUTER MEMBRANE PROTEIN TOLC"/>
    <property type="match status" value="1"/>
</dbReference>
<keyword evidence="5" id="KW-0472">Membrane</keyword>
<evidence type="ECO:0000256" key="2">
    <source>
        <dbReference type="ARBA" id="ARBA00022448"/>
    </source>
</evidence>
<protein>
    <submittedName>
        <fullName evidence="7">Outer membrane efflux protein</fullName>
    </submittedName>
</protein>
<dbReference type="InterPro" id="IPR051906">
    <property type="entry name" value="TolC-like"/>
</dbReference>
<dbReference type="GO" id="GO:1990281">
    <property type="term" value="C:efflux pump complex"/>
    <property type="evidence" value="ECO:0007669"/>
    <property type="project" value="TreeGrafter"/>
</dbReference>